<dbReference type="AlphaFoldDB" id="A0A9X0DG20"/>
<comment type="caution">
    <text evidence="1">The sequence shown here is derived from an EMBL/GenBank/DDBJ whole genome shotgun (WGS) entry which is preliminary data.</text>
</comment>
<proteinExistence type="predicted"/>
<dbReference type="EMBL" id="JAPEIS010000010">
    <property type="protein sequence ID" value="KAJ8062176.1"/>
    <property type="molecule type" value="Genomic_DNA"/>
</dbReference>
<organism evidence="1 2">
    <name type="scientific">Sclerotinia nivalis</name>
    <dbReference type="NCBI Taxonomy" id="352851"/>
    <lineage>
        <taxon>Eukaryota</taxon>
        <taxon>Fungi</taxon>
        <taxon>Dikarya</taxon>
        <taxon>Ascomycota</taxon>
        <taxon>Pezizomycotina</taxon>
        <taxon>Leotiomycetes</taxon>
        <taxon>Helotiales</taxon>
        <taxon>Sclerotiniaceae</taxon>
        <taxon>Sclerotinia</taxon>
    </lineage>
</organism>
<keyword evidence="2" id="KW-1185">Reference proteome</keyword>
<gene>
    <name evidence="1" type="ORF">OCU04_008732</name>
</gene>
<dbReference type="Proteomes" id="UP001152300">
    <property type="component" value="Unassembled WGS sequence"/>
</dbReference>
<accession>A0A9X0DG20</accession>
<name>A0A9X0DG20_9HELO</name>
<sequence>MGRRTSRQGIIKCAAEYKWRVRDAESARSDAAAKTMADRVTIAKIPAQNHACS</sequence>
<evidence type="ECO:0000313" key="2">
    <source>
        <dbReference type="Proteomes" id="UP001152300"/>
    </source>
</evidence>
<evidence type="ECO:0000313" key="1">
    <source>
        <dbReference type="EMBL" id="KAJ8062176.1"/>
    </source>
</evidence>
<protein>
    <submittedName>
        <fullName evidence="1">Uncharacterized protein</fullName>
    </submittedName>
</protein>
<reference evidence="1" key="1">
    <citation type="submission" date="2022-11" db="EMBL/GenBank/DDBJ databases">
        <title>Genome Resource of Sclerotinia nivalis Strain SnTB1, a Plant Pathogen Isolated from American Ginseng.</title>
        <authorList>
            <person name="Fan S."/>
        </authorList>
    </citation>
    <scope>NUCLEOTIDE SEQUENCE</scope>
    <source>
        <strain evidence="1">SnTB1</strain>
    </source>
</reference>